<keyword evidence="2 3" id="KW-0040">ANK repeat</keyword>
<dbReference type="OrthoDB" id="754271at2"/>
<dbReference type="PROSITE" id="PS50088">
    <property type="entry name" value="ANK_REPEAT"/>
    <property type="match status" value="3"/>
</dbReference>
<evidence type="ECO:0000256" key="1">
    <source>
        <dbReference type="ARBA" id="ARBA00022737"/>
    </source>
</evidence>
<organism evidence="5 6">
    <name type="scientific">Algoriphagus hitonicola</name>
    <dbReference type="NCBI Taxonomy" id="435880"/>
    <lineage>
        <taxon>Bacteria</taxon>
        <taxon>Pseudomonadati</taxon>
        <taxon>Bacteroidota</taxon>
        <taxon>Cytophagia</taxon>
        <taxon>Cytophagales</taxon>
        <taxon>Cyclobacteriaceae</taxon>
        <taxon>Algoriphagus</taxon>
    </lineage>
</organism>
<dbReference type="Pfam" id="PF12796">
    <property type="entry name" value="Ank_2"/>
    <property type="match status" value="1"/>
</dbReference>
<proteinExistence type="predicted"/>
<evidence type="ECO:0000256" key="3">
    <source>
        <dbReference type="PROSITE-ProRule" id="PRU00023"/>
    </source>
</evidence>
<dbReference type="InterPro" id="IPR036770">
    <property type="entry name" value="Ankyrin_rpt-contain_sf"/>
</dbReference>
<name>A0A1I2P431_9BACT</name>
<dbReference type="Proteomes" id="UP000199642">
    <property type="component" value="Unassembled WGS sequence"/>
</dbReference>
<evidence type="ECO:0000313" key="6">
    <source>
        <dbReference type="Proteomes" id="UP000199642"/>
    </source>
</evidence>
<feature type="region of interest" description="Disordered" evidence="4">
    <location>
        <begin position="189"/>
        <end position="213"/>
    </location>
</feature>
<keyword evidence="1" id="KW-0677">Repeat</keyword>
<dbReference type="RefSeq" id="WP_092788580.1">
    <property type="nucleotide sequence ID" value="NZ_FOPC01000001.1"/>
</dbReference>
<protein>
    <submittedName>
        <fullName evidence="5">Ankyrin repeat-containing protein</fullName>
    </submittedName>
</protein>
<dbReference type="InterPro" id="IPR002110">
    <property type="entry name" value="Ankyrin_rpt"/>
</dbReference>
<gene>
    <name evidence="5" type="ORF">SAMN04487988_101418</name>
</gene>
<dbReference type="Gene3D" id="1.25.40.20">
    <property type="entry name" value="Ankyrin repeat-containing domain"/>
    <property type="match status" value="1"/>
</dbReference>
<dbReference type="GO" id="GO:0004842">
    <property type="term" value="F:ubiquitin-protein transferase activity"/>
    <property type="evidence" value="ECO:0007669"/>
    <property type="project" value="TreeGrafter"/>
</dbReference>
<dbReference type="PANTHER" id="PTHR24171:SF8">
    <property type="entry name" value="BRCA1-ASSOCIATED RING DOMAIN PROTEIN 1"/>
    <property type="match status" value="1"/>
</dbReference>
<evidence type="ECO:0000256" key="2">
    <source>
        <dbReference type="ARBA" id="ARBA00023043"/>
    </source>
</evidence>
<feature type="repeat" description="ANK" evidence="3">
    <location>
        <begin position="126"/>
        <end position="158"/>
    </location>
</feature>
<keyword evidence="6" id="KW-1185">Reference proteome</keyword>
<dbReference type="Pfam" id="PF00023">
    <property type="entry name" value="Ank"/>
    <property type="match status" value="1"/>
</dbReference>
<dbReference type="PANTHER" id="PTHR24171">
    <property type="entry name" value="ANKYRIN REPEAT DOMAIN-CONTAINING PROTEIN 39-RELATED"/>
    <property type="match status" value="1"/>
</dbReference>
<dbReference type="EMBL" id="FOPC01000001">
    <property type="protein sequence ID" value="SFG10283.1"/>
    <property type="molecule type" value="Genomic_DNA"/>
</dbReference>
<reference evidence="6" key="1">
    <citation type="submission" date="2016-10" db="EMBL/GenBank/DDBJ databases">
        <authorList>
            <person name="Varghese N."/>
            <person name="Submissions S."/>
        </authorList>
    </citation>
    <scope>NUCLEOTIDE SEQUENCE [LARGE SCALE GENOMIC DNA]</scope>
    <source>
        <strain evidence="6">DSM 19315</strain>
    </source>
</reference>
<dbReference type="PROSITE" id="PS50297">
    <property type="entry name" value="ANK_REP_REGION"/>
    <property type="match status" value="3"/>
</dbReference>
<dbReference type="GO" id="GO:0085020">
    <property type="term" value="P:protein K6-linked ubiquitination"/>
    <property type="evidence" value="ECO:0007669"/>
    <property type="project" value="TreeGrafter"/>
</dbReference>
<accession>A0A1I2P431</accession>
<dbReference type="STRING" id="435880.SAMN04487988_101418"/>
<sequence length="213" mass="23340">MKAILESIQKGETDYLASRLSSNPELAKEKTESGIYLIQFAAYCKNQQAIDILKEYLSDLTLHESACIGELDGIKNTLSKNPELINDFSADGFTPLGLASYFGHIELVRLLLTHGAIPNIPSNNSFRVTPLHSACAISNYEIAERLLKNGAEVNAKQQNGVTPLHSAAHHGKKELVKLLLKYGADPNAKMDNGKSPMDLGRESGFPDLFEDLE</sequence>
<feature type="repeat" description="ANK" evidence="3">
    <location>
        <begin position="91"/>
        <end position="123"/>
    </location>
</feature>
<evidence type="ECO:0000313" key="5">
    <source>
        <dbReference type="EMBL" id="SFG10283.1"/>
    </source>
</evidence>
<evidence type="ECO:0000256" key="4">
    <source>
        <dbReference type="SAM" id="MobiDB-lite"/>
    </source>
</evidence>
<dbReference type="AlphaFoldDB" id="A0A1I2P431"/>
<dbReference type="SUPFAM" id="SSF48403">
    <property type="entry name" value="Ankyrin repeat"/>
    <property type="match status" value="1"/>
</dbReference>
<dbReference type="SMART" id="SM00248">
    <property type="entry name" value="ANK"/>
    <property type="match status" value="4"/>
</dbReference>
<feature type="repeat" description="ANK" evidence="3">
    <location>
        <begin position="159"/>
        <end position="191"/>
    </location>
</feature>
<dbReference type="PRINTS" id="PR01415">
    <property type="entry name" value="ANKYRIN"/>
</dbReference>